<gene>
    <name evidence="2" type="ORF">CVT26_005389</name>
</gene>
<protein>
    <recommendedName>
        <fullName evidence="4">DUF659 domain-containing protein</fullName>
    </recommendedName>
</protein>
<dbReference type="EMBL" id="NHYE01005074">
    <property type="protein sequence ID" value="PPQ77795.1"/>
    <property type="molecule type" value="Genomic_DNA"/>
</dbReference>
<feature type="compositionally biased region" description="Acidic residues" evidence="1">
    <location>
        <begin position="356"/>
        <end position="366"/>
    </location>
</feature>
<sequence length="380" mass="42124">MNSHTGERIANLVCRVIDIIRVGRIIAVSSDGAGNCRVAREIIALRIKTILNLPDPNHHLNNTWKDIVGLSYFQPTVKVIRVVVKYFKKSNFQSLLPQRCLNQNYIRSSIFKKPNALSFSITVPGQEPLKAPAGIRNPKTFLEVGECLYTLLVEEVNHGSNPFLTAFKGKPNTFNRRYQADPLDWWLGYEGSDNGGILAAIAIKLHSAVPYSMADERTMSTVTMLNTAQQSVATVMAMAQVGGYYRNARPSRVSCYDMYGYSLLLTPSLRSTKLNCNYDESDDEDDVDLSLIGDDGLPCESAGSFRSMATLPVDGDDEEVNMASVEFEEILVDAPVALKATKSAPNAQIVVQPTKEEEEEEEEDGNFELFGWVQAPGSRR</sequence>
<dbReference type="InParanoid" id="A0A409WH29"/>
<evidence type="ECO:0000313" key="2">
    <source>
        <dbReference type="EMBL" id="PPQ77795.1"/>
    </source>
</evidence>
<dbReference type="SUPFAM" id="SSF53098">
    <property type="entry name" value="Ribonuclease H-like"/>
    <property type="match status" value="1"/>
</dbReference>
<dbReference type="Proteomes" id="UP000284706">
    <property type="component" value="Unassembled WGS sequence"/>
</dbReference>
<evidence type="ECO:0000256" key="1">
    <source>
        <dbReference type="SAM" id="MobiDB-lite"/>
    </source>
</evidence>
<evidence type="ECO:0008006" key="4">
    <source>
        <dbReference type="Google" id="ProtNLM"/>
    </source>
</evidence>
<proteinExistence type="predicted"/>
<keyword evidence="3" id="KW-1185">Reference proteome</keyword>
<organism evidence="2 3">
    <name type="scientific">Gymnopilus dilepis</name>
    <dbReference type="NCBI Taxonomy" id="231916"/>
    <lineage>
        <taxon>Eukaryota</taxon>
        <taxon>Fungi</taxon>
        <taxon>Dikarya</taxon>
        <taxon>Basidiomycota</taxon>
        <taxon>Agaricomycotina</taxon>
        <taxon>Agaricomycetes</taxon>
        <taxon>Agaricomycetidae</taxon>
        <taxon>Agaricales</taxon>
        <taxon>Agaricineae</taxon>
        <taxon>Hymenogastraceae</taxon>
        <taxon>Gymnopilus</taxon>
    </lineage>
</organism>
<dbReference type="InterPro" id="IPR012337">
    <property type="entry name" value="RNaseH-like_sf"/>
</dbReference>
<evidence type="ECO:0000313" key="3">
    <source>
        <dbReference type="Proteomes" id="UP000284706"/>
    </source>
</evidence>
<comment type="caution">
    <text evidence="2">The sequence shown here is derived from an EMBL/GenBank/DDBJ whole genome shotgun (WGS) entry which is preliminary data.</text>
</comment>
<dbReference type="AlphaFoldDB" id="A0A409WH29"/>
<reference evidence="2 3" key="1">
    <citation type="journal article" date="2018" name="Evol. Lett.">
        <title>Horizontal gene cluster transfer increased hallucinogenic mushroom diversity.</title>
        <authorList>
            <person name="Reynolds H.T."/>
            <person name="Vijayakumar V."/>
            <person name="Gluck-Thaler E."/>
            <person name="Korotkin H.B."/>
            <person name="Matheny P.B."/>
            <person name="Slot J.C."/>
        </authorList>
    </citation>
    <scope>NUCLEOTIDE SEQUENCE [LARGE SCALE GENOMIC DNA]</scope>
    <source>
        <strain evidence="2 3">SRW20</strain>
    </source>
</reference>
<feature type="region of interest" description="Disordered" evidence="1">
    <location>
        <begin position="352"/>
        <end position="380"/>
    </location>
</feature>
<accession>A0A409WH29</accession>
<name>A0A409WH29_9AGAR</name>
<dbReference type="OrthoDB" id="3236755at2759"/>